<dbReference type="InterPro" id="IPR018376">
    <property type="entry name" value="Enoyl-CoA_hyd/isom_CS"/>
</dbReference>
<proteinExistence type="inferred from homology"/>
<dbReference type="InterPro" id="IPR001753">
    <property type="entry name" value="Enoyl-CoA_hydra/iso"/>
</dbReference>
<evidence type="ECO:0000256" key="2">
    <source>
        <dbReference type="ARBA" id="ARBA00023239"/>
    </source>
</evidence>
<accession>A0AAI9II47</accession>
<dbReference type="CDD" id="cd06558">
    <property type="entry name" value="crotonase-like"/>
    <property type="match status" value="1"/>
</dbReference>
<sequence>MSAQPEPEDILVARHGPHVLHLRLNRPALRNALRNQSLREIAGELARAEIDDSVRAVVISGNEQAFAAGADLNEMIQKDAIATQLDVRAQYWRAIARFPKPLLAAVNGYALGAGCELLMHADIAIAGRGARIGQPEINVGTLPGAGGTQRLIRTVGKPLAMKMVLSGEFIAAEEALRAGLVAEVVDDADTLGRTLALATTIAQKSPLAVRLAKEAMLQSFELGLEAGLLLERKSFSLMAASADRQEGIAAFQQKRAAVFSGH</sequence>
<dbReference type="PANTHER" id="PTHR11941:SF54">
    <property type="entry name" value="ENOYL-COA HYDRATASE, MITOCHONDRIAL"/>
    <property type="match status" value="1"/>
</dbReference>
<name>A0AAI9II47_9BURK</name>
<dbReference type="FunFam" id="3.90.226.10:FF:000009">
    <property type="entry name" value="Carnitinyl-CoA dehydratase"/>
    <property type="match status" value="1"/>
</dbReference>
<dbReference type="InterPro" id="IPR029045">
    <property type="entry name" value="ClpP/crotonase-like_dom_sf"/>
</dbReference>
<organism evidence="4 5">
    <name type="scientific">Herbaspirillum frisingense GSF30</name>
    <dbReference type="NCBI Taxonomy" id="864073"/>
    <lineage>
        <taxon>Bacteria</taxon>
        <taxon>Pseudomonadati</taxon>
        <taxon>Pseudomonadota</taxon>
        <taxon>Betaproteobacteria</taxon>
        <taxon>Burkholderiales</taxon>
        <taxon>Oxalobacteraceae</taxon>
        <taxon>Herbaspirillum</taxon>
    </lineage>
</organism>
<evidence type="ECO:0000313" key="4">
    <source>
        <dbReference type="EMBL" id="EOA06490.1"/>
    </source>
</evidence>
<comment type="caution">
    <text evidence="4">The sequence shown here is derived from an EMBL/GenBank/DDBJ whole genome shotgun (WGS) entry which is preliminary data.</text>
</comment>
<dbReference type="FunFam" id="1.10.12.10:FF:000001">
    <property type="entry name" value="Probable enoyl-CoA hydratase, mitochondrial"/>
    <property type="match status" value="1"/>
</dbReference>
<dbReference type="Gene3D" id="3.90.226.10">
    <property type="entry name" value="2-enoyl-CoA Hydratase, Chain A, domain 1"/>
    <property type="match status" value="1"/>
</dbReference>
<dbReference type="InterPro" id="IPR014748">
    <property type="entry name" value="Enoyl-CoA_hydra_C"/>
</dbReference>
<dbReference type="SUPFAM" id="SSF52096">
    <property type="entry name" value="ClpP/crotonase"/>
    <property type="match status" value="1"/>
</dbReference>
<dbReference type="GO" id="GO:0006635">
    <property type="term" value="P:fatty acid beta-oxidation"/>
    <property type="evidence" value="ECO:0007669"/>
    <property type="project" value="TreeGrafter"/>
</dbReference>
<dbReference type="RefSeq" id="WP_006461538.1">
    <property type="nucleotide sequence ID" value="NZ_AEEC02000002.1"/>
</dbReference>
<reference evidence="4 5" key="1">
    <citation type="journal article" date="2013" name="Front. Microbiol.">
        <title>The genome of the endophytic bacterium H. frisingense GSF30(T) identifies diverse strategies in the Herbaspirillum genus to interact with plants.</title>
        <authorList>
            <person name="Straub D."/>
            <person name="Rothballer M."/>
            <person name="Hartmann A."/>
            <person name="Ludewig U."/>
        </authorList>
    </citation>
    <scope>NUCLEOTIDE SEQUENCE [LARGE SCALE GENOMIC DNA]</scope>
    <source>
        <strain evidence="4 5">GSF30</strain>
    </source>
</reference>
<dbReference type="AlphaFoldDB" id="A0AAI9II47"/>
<evidence type="ECO:0000256" key="1">
    <source>
        <dbReference type="ARBA" id="ARBA00005254"/>
    </source>
</evidence>
<dbReference type="EMBL" id="AEEC02000002">
    <property type="protein sequence ID" value="EOA06490.1"/>
    <property type="molecule type" value="Genomic_DNA"/>
</dbReference>
<evidence type="ECO:0000313" key="5">
    <source>
        <dbReference type="Proteomes" id="UP000006772"/>
    </source>
</evidence>
<protein>
    <submittedName>
        <fullName evidence="4">Enoyl-CoA hydratase/isomerase</fullName>
    </submittedName>
</protein>
<dbReference type="PROSITE" id="PS00166">
    <property type="entry name" value="ENOYL_COA_HYDRATASE"/>
    <property type="match status" value="1"/>
</dbReference>
<keyword evidence="2" id="KW-0456">Lyase</keyword>
<dbReference type="Gene3D" id="1.10.12.10">
    <property type="entry name" value="Lyase 2-enoyl-coa Hydratase, Chain A, domain 2"/>
    <property type="match status" value="1"/>
</dbReference>
<dbReference type="Proteomes" id="UP000006772">
    <property type="component" value="Unassembled WGS sequence"/>
</dbReference>
<dbReference type="PANTHER" id="PTHR11941">
    <property type="entry name" value="ENOYL-COA HYDRATASE-RELATED"/>
    <property type="match status" value="1"/>
</dbReference>
<dbReference type="Pfam" id="PF00378">
    <property type="entry name" value="ECH_1"/>
    <property type="match status" value="1"/>
</dbReference>
<gene>
    <name evidence="4" type="ORF">HFRIS_001984</name>
</gene>
<evidence type="ECO:0000256" key="3">
    <source>
        <dbReference type="RuleBase" id="RU003707"/>
    </source>
</evidence>
<dbReference type="GO" id="GO:0016836">
    <property type="term" value="F:hydro-lyase activity"/>
    <property type="evidence" value="ECO:0007669"/>
    <property type="project" value="UniProtKB-ARBA"/>
</dbReference>
<comment type="similarity">
    <text evidence="1 3">Belongs to the enoyl-CoA hydratase/isomerase family.</text>
</comment>